<dbReference type="Pfam" id="PF06055">
    <property type="entry name" value="ExoD"/>
    <property type="match status" value="1"/>
</dbReference>
<dbReference type="OrthoDB" id="21339at2"/>
<reference evidence="2 3" key="1">
    <citation type="submission" date="2006-11" db="EMBL/GenBank/DDBJ databases">
        <authorList>
            <person name="Giovannoni S."/>
            <person name="Vergin K."/>
            <person name="Ferriera S."/>
            <person name="Johnson J."/>
            <person name="Kravitz S."/>
            <person name="Beeson K."/>
            <person name="Sutton G."/>
            <person name="Rogers Y.-H."/>
            <person name="Friedman R."/>
            <person name="Frazier M."/>
            <person name="Venter J.C."/>
        </authorList>
    </citation>
    <scope>NUCLEOTIDE SEQUENCE [LARGE SCALE GENOMIC DNA]</scope>
    <source>
        <strain evidence="2 3">HTCC2181</strain>
    </source>
</reference>
<organism evidence="2 3">
    <name type="scientific">Methylophilales bacterium HTCC2181</name>
    <dbReference type="NCBI Taxonomy" id="383631"/>
    <lineage>
        <taxon>Bacteria</taxon>
        <taxon>Pseudomonadati</taxon>
        <taxon>Pseudomonadota</taxon>
        <taxon>Betaproteobacteria</taxon>
        <taxon>Nitrosomonadales</taxon>
        <taxon>OM43 clade</taxon>
    </lineage>
</organism>
<dbReference type="EMBL" id="AAUX01000001">
    <property type="protein sequence ID" value="EAV46675.1"/>
    <property type="molecule type" value="Genomic_DNA"/>
</dbReference>
<keyword evidence="1" id="KW-0812">Transmembrane</keyword>
<feature type="transmembrane region" description="Helical" evidence="1">
    <location>
        <begin position="168"/>
        <end position="195"/>
    </location>
</feature>
<dbReference type="PANTHER" id="PTHR41795:SF1">
    <property type="entry name" value="EXOPOLYSACCHARIDE SYNTHESIS PROTEIN"/>
    <property type="match status" value="1"/>
</dbReference>
<dbReference type="PANTHER" id="PTHR41795">
    <property type="entry name" value="EXOPOLYSACCHARIDE SYNTHESIS PROTEIN"/>
    <property type="match status" value="1"/>
</dbReference>
<dbReference type="Proteomes" id="UP000054262">
    <property type="component" value="Unassembled WGS sequence"/>
</dbReference>
<evidence type="ECO:0000256" key="1">
    <source>
        <dbReference type="SAM" id="Phobius"/>
    </source>
</evidence>
<proteinExistence type="predicted"/>
<feature type="transmembrane region" description="Helical" evidence="1">
    <location>
        <begin position="127"/>
        <end position="148"/>
    </location>
</feature>
<name>A0P565_9PROT</name>
<protein>
    <submittedName>
        <fullName evidence="2">Exopolysaccharide synthesis protein</fullName>
    </submittedName>
</protein>
<dbReference type="PIRSF" id="PIRSF033239">
    <property type="entry name" value="ExoD"/>
    <property type="match status" value="1"/>
</dbReference>
<accession>A0P565</accession>
<comment type="caution">
    <text evidence="2">The sequence shown here is derived from an EMBL/GenBank/DDBJ whole genome shotgun (WGS) entry which is preliminary data.</text>
</comment>
<dbReference type="InterPro" id="IPR010331">
    <property type="entry name" value="ExoD"/>
</dbReference>
<gene>
    <name evidence="2" type="ORF">MB2181_01340</name>
</gene>
<keyword evidence="1" id="KW-1133">Transmembrane helix</keyword>
<dbReference type="AlphaFoldDB" id="A0P565"/>
<sequence length="208" mass="23513">MSHFNSFANSLEEIVEASKKQPIPIKAILEKLDRSGFSLITLALVLPFMQPFPVGPISVLGGMTFILVGWQMWKGQSQPTLPNKILNIELSFKIWNTITKAFFTIIKWSNKISRSRLSVFSPSQKKVGSILVVGGILMAIPFGILPFNNFFPGLAILFATLAQFEKDGLFILIAWFWLIFSMLYFSTFFIGIYWLGFQGTQSIMSWVL</sequence>
<keyword evidence="3" id="KW-1185">Reference proteome</keyword>
<keyword evidence="1" id="KW-0472">Membrane</keyword>
<feature type="transmembrane region" description="Helical" evidence="1">
    <location>
        <begin position="54"/>
        <end position="73"/>
    </location>
</feature>
<evidence type="ECO:0000313" key="2">
    <source>
        <dbReference type="EMBL" id="EAV46675.1"/>
    </source>
</evidence>
<evidence type="ECO:0000313" key="3">
    <source>
        <dbReference type="Proteomes" id="UP000054262"/>
    </source>
</evidence>